<organism evidence="3 4">
    <name type="scientific">Candidatus Lloydbacteria bacterium RIFOXYC12_FULL_46_25</name>
    <dbReference type="NCBI Taxonomy" id="1798670"/>
    <lineage>
        <taxon>Bacteria</taxon>
        <taxon>Candidatus Lloydiibacteriota</taxon>
    </lineage>
</organism>
<reference evidence="3 4" key="1">
    <citation type="journal article" date="2016" name="Nat. Commun.">
        <title>Thousands of microbial genomes shed light on interconnected biogeochemical processes in an aquifer system.</title>
        <authorList>
            <person name="Anantharaman K."/>
            <person name="Brown C.T."/>
            <person name="Hug L.A."/>
            <person name="Sharon I."/>
            <person name="Castelle C.J."/>
            <person name="Probst A.J."/>
            <person name="Thomas B.C."/>
            <person name="Singh A."/>
            <person name="Wilkins M.J."/>
            <person name="Karaoz U."/>
            <person name="Brodie E.L."/>
            <person name="Williams K.H."/>
            <person name="Hubbard S.S."/>
            <person name="Banfield J.F."/>
        </authorList>
    </citation>
    <scope>NUCLEOTIDE SEQUENCE [LARGE SCALE GENOMIC DNA]</scope>
</reference>
<keyword evidence="1" id="KW-0472">Membrane</keyword>
<proteinExistence type="predicted"/>
<evidence type="ECO:0000313" key="3">
    <source>
        <dbReference type="EMBL" id="OGZ20452.1"/>
    </source>
</evidence>
<gene>
    <name evidence="3" type="ORF">A2494_02250</name>
</gene>
<evidence type="ECO:0008006" key="5">
    <source>
        <dbReference type="Google" id="ProtNLM"/>
    </source>
</evidence>
<dbReference type="AlphaFoldDB" id="A0A1G2E474"/>
<evidence type="ECO:0000256" key="1">
    <source>
        <dbReference type="SAM" id="Phobius"/>
    </source>
</evidence>
<dbReference type="EMBL" id="MHLU01000016">
    <property type="protein sequence ID" value="OGZ20452.1"/>
    <property type="molecule type" value="Genomic_DNA"/>
</dbReference>
<feature type="transmembrane region" description="Helical" evidence="1">
    <location>
        <begin position="68"/>
        <end position="87"/>
    </location>
</feature>
<accession>A0A1G2E474</accession>
<name>A0A1G2E474_9BACT</name>
<keyword evidence="1" id="KW-1133">Transmembrane helix</keyword>
<protein>
    <recommendedName>
        <fullName evidence="5">CcmD family protein</fullName>
    </recommendedName>
</protein>
<sequence>MKKLFGACIFVFLFVSTPVFAEAPDCAVSVTSTEVDCPDSSGSLEKALLEAVSARHDAATARRDATHVYGLIGAMLIVCLLLAVGFLGRGRRIEELEDEIINQRVELGRLIQRDRADAEDGTPY</sequence>
<feature type="chain" id="PRO_5009582694" description="CcmD family protein" evidence="2">
    <location>
        <begin position="22"/>
        <end position="124"/>
    </location>
</feature>
<evidence type="ECO:0000313" key="4">
    <source>
        <dbReference type="Proteomes" id="UP000178106"/>
    </source>
</evidence>
<comment type="caution">
    <text evidence="3">The sequence shown here is derived from an EMBL/GenBank/DDBJ whole genome shotgun (WGS) entry which is preliminary data.</text>
</comment>
<dbReference type="Proteomes" id="UP000178106">
    <property type="component" value="Unassembled WGS sequence"/>
</dbReference>
<keyword evidence="2" id="KW-0732">Signal</keyword>
<feature type="signal peptide" evidence="2">
    <location>
        <begin position="1"/>
        <end position="21"/>
    </location>
</feature>
<keyword evidence="1" id="KW-0812">Transmembrane</keyword>
<evidence type="ECO:0000256" key="2">
    <source>
        <dbReference type="SAM" id="SignalP"/>
    </source>
</evidence>